<protein>
    <recommendedName>
        <fullName evidence="7">Major facilitator superfamily (MFS) profile domain-containing protein</fullName>
    </recommendedName>
</protein>
<dbReference type="Proteomes" id="UP001197093">
    <property type="component" value="Unassembled WGS sequence"/>
</dbReference>
<dbReference type="Pfam" id="PF07690">
    <property type="entry name" value="MFS_1"/>
    <property type="match status" value="2"/>
</dbReference>
<feature type="transmembrane region" description="Helical" evidence="6">
    <location>
        <begin position="228"/>
        <end position="250"/>
    </location>
</feature>
<keyword evidence="4 6" id="KW-1133">Transmembrane helix</keyword>
<dbReference type="Gene3D" id="1.20.1250.20">
    <property type="entry name" value="MFS general substrate transporter like domains"/>
    <property type="match status" value="2"/>
</dbReference>
<name>A0AAD4F0L1_9PEZI</name>
<dbReference type="AlphaFoldDB" id="A0AAD4F0L1"/>
<keyword evidence="2" id="KW-0813">Transport</keyword>
<keyword evidence="5 6" id="KW-0472">Membrane</keyword>
<dbReference type="FunFam" id="1.20.1250.20:FF:000034">
    <property type="entry name" value="MFS general substrate transporter"/>
    <property type="match status" value="1"/>
</dbReference>
<accession>A0AAD4F0L1</accession>
<dbReference type="FunFam" id="1.20.1250.20:FF:000068">
    <property type="entry name" value="MFS general substrate transporter"/>
    <property type="match status" value="1"/>
</dbReference>
<evidence type="ECO:0000256" key="3">
    <source>
        <dbReference type="ARBA" id="ARBA00022692"/>
    </source>
</evidence>
<feature type="transmembrane region" description="Helical" evidence="6">
    <location>
        <begin position="464"/>
        <end position="485"/>
    </location>
</feature>
<evidence type="ECO:0000313" key="9">
    <source>
        <dbReference type="Proteomes" id="UP001197093"/>
    </source>
</evidence>
<evidence type="ECO:0000256" key="1">
    <source>
        <dbReference type="ARBA" id="ARBA00004141"/>
    </source>
</evidence>
<evidence type="ECO:0000256" key="5">
    <source>
        <dbReference type="ARBA" id="ARBA00023136"/>
    </source>
</evidence>
<sequence length="523" mass="58090">MGTYTEKPDGLGSQSDDRVDVEQVDRVAVPPTTLQSFAHLDEKAILRKMDMRLIPMLALLYLLSFLDRGNIGNAKIEGLQEDLKLTDDQYNWCLTAFFFTYAAFEVPSNLMLKKVRPSIWLPAIMVAWGVVMTLMGIVQNYTGLLTARIFLGVTEAGLFPGVAYYLTNWYKREEIQLRQAMFFSAASVAGAFSGLLAFAIGKMDGVAGLEGWRWIFILEGKSFSSRELAMGLGWCIVTVIVACIAFFALFDFPETAGFLNEDERAFVMYRLKYQGQSQDPNRAQVAQADEFKWKYVKDAFLDWQIWVNIFVYWGVVCPLYGISLFLPTIIRQLGYKSSQAQLMTVPIYITAAILAVIVAYCSDKVGKRSPFIVGCLLTMVIGFSMCIATDPREHPKVVYGGVFVAACAIYPAFPGVIAWLSNNLSGSLKRSVGMALQIGVGNLGGAMASNFYRARDGPRYVLGHGLELGFIGGGLIACAVLLMGYTAQNRKRARKIDEGALDLYSPEELSEKGDRALTYRYVY</sequence>
<dbReference type="PANTHER" id="PTHR43791">
    <property type="entry name" value="PERMEASE-RELATED"/>
    <property type="match status" value="1"/>
</dbReference>
<reference evidence="8" key="1">
    <citation type="submission" date="2023-02" db="EMBL/GenBank/DDBJ databases">
        <authorList>
            <person name="Palmer J.M."/>
        </authorList>
    </citation>
    <scope>NUCLEOTIDE SEQUENCE</scope>
    <source>
        <strain evidence="8">FW57</strain>
    </source>
</reference>
<feature type="transmembrane region" description="Helical" evidence="6">
    <location>
        <begin position="179"/>
        <end position="200"/>
    </location>
</feature>
<dbReference type="EMBL" id="JAHCVI010000001">
    <property type="protein sequence ID" value="KAG7291118.1"/>
    <property type="molecule type" value="Genomic_DNA"/>
</dbReference>
<dbReference type="PANTHER" id="PTHR43791:SF18">
    <property type="entry name" value="NICOTINIC ACID TRANSPORTER TNA1, PUTATIVE (AFU_ORTHOLOGUE AFUA_3G03820)-RELATED"/>
    <property type="match status" value="1"/>
</dbReference>
<dbReference type="SUPFAM" id="SSF103473">
    <property type="entry name" value="MFS general substrate transporter"/>
    <property type="match status" value="1"/>
</dbReference>
<dbReference type="GO" id="GO:0022857">
    <property type="term" value="F:transmembrane transporter activity"/>
    <property type="evidence" value="ECO:0007669"/>
    <property type="project" value="InterPro"/>
</dbReference>
<feature type="transmembrane region" description="Helical" evidence="6">
    <location>
        <begin position="145"/>
        <end position="167"/>
    </location>
</feature>
<dbReference type="InterPro" id="IPR020846">
    <property type="entry name" value="MFS_dom"/>
</dbReference>
<proteinExistence type="predicted"/>
<dbReference type="PROSITE" id="PS50850">
    <property type="entry name" value="MFS"/>
    <property type="match status" value="1"/>
</dbReference>
<dbReference type="InterPro" id="IPR011701">
    <property type="entry name" value="MFS"/>
</dbReference>
<comment type="caution">
    <text evidence="8">The sequence shown here is derived from an EMBL/GenBank/DDBJ whole genome shotgun (WGS) entry which is preliminary data.</text>
</comment>
<feature type="domain" description="Major facilitator superfamily (MFS) profile" evidence="7">
    <location>
        <begin position="53"/>
        <end position="491"/>
    </location>
</feature>
<feature type="transmembrane region" description="Helical" evidence="6">
    <location>
        <begin position="342"/>
        <end position="362"/>
    </location>
</feature>
<evidence type="ECO:0000256" key="6">
    <source>
        <dbReference type="SAM" id="Phobius"/>
    </source>
</evidence>
<organism evidence="8 9">
    <name type="scientific">Staphylotrichum longicolle</name>
    <dbReference type="NCBI Taxonomy" id="669026"/>
    <lineage>
        <taxon>Eukaryota</taxon>
        <taxon>Fungi</taxon>
        <taxon>Dikarya</taxon>
        <taxon>Ascomycota</taxon>
        <taxon>Pezizomycotina</taxon>
        <taxon>Sordariomycetes</taxon>
        <taxon>Sordariomycetidae</taxon>
        <taxon>Sordariales</taxon>
        <taxon>Chaetomiaceae</taxon>
        <taxon>Staphylotrichum</taxon>
    </lineage>
</organism>
<gene>
    <name evidence="8" type="ORF">NEMBOFW57_001128</name>
</gene>
<evidence type="ECO:0000259" key="7">
    <source>
        <dbReference type="PROSITE" id="PS50850"/>
    </source>
</evidence>
<evidence type="ECO:0000256" key="2">
    <source>
        <dbReference type="ARBA" id="ARBA00022448"/>
    </source>
</evidence>
<feature type="transmembrane region" description="Helical" evidence="6">
    <location>
        <begin position="432"/>
        <end position="452"/>
    </location>
</feature>
<dbReference type="InterPro" id="IPR036259">
    <property type="entry name" value="MFS_trans_sf"/>
</dbReference>
<feature type="transmembrane region" description="Helical" evidence="6">
    <location>
        <begin position="397"/>
        <end position="420"/>
    </location>
</feature>
<comment type="subcellular location">
    <subcellularLocation>
        <location evidence="1">Membrane</location>
        <topology evidence="1">Multi-pass membrane protein</topology>
    </subcellularLocation>
</comment>
<keyword evidence="9" id="KW-1185">Reference proteome</keyword>
<evidence type="ECO:0000256" key="4">
    <source>
        <dbReference type="ARBA" id="ARBA00022989"/>
    </source>
</evidence>
<dbReference type="GO" id="GO:0016020">
    <property type="term" value="C:membrane"/>
    <property type="evidence" value="ECO:0007669"/>
    <property type="project" value="UniProtKB-SubCell"/>
</dbReference>
<feature type="transmembrane region" description="Helical" evidence="6">
    <location>
        <begin position="305"/>
        <end position="330"/>
    </location>
</feature>
<keyword evidence="3 6" id="KW-0812">Transmembrane</keyword>
<evidence type="ECO:0000313" key="8">
    <source>
        <dbReference type="EMBL" id="KAG7291118.1"/>
    </source>
</evidence>
<feature type="transmembrane region" description="Helical" evidence="6">
    <location>
        <begin position="119"/>
        <end position="139"/>
    </location>
</feature>
<feature type="transmembrane region" description="Helical" evidence="6">
    <location>
        <begin position="371"/>
        <end position="391"/>
    </location>
</feature>